<proteinExistence type="inferred from homology"/>
<dbReference type="PROSITE" id="PS51648">
    <property type="entry name" value="YCGL"/>
    <property type="match status" value="1"/>
</dbReference>
<reference evidence="3 4" key="2">
    <citation type="submission" date="2018-12" db="EMBL/GenBank/DDBJ databases">
        <title>Simiduia agarivorans gen. nov., sp. nov., a marine, agarolytic bacterium isolated from shallow coastal water from Keelung, Taiwan.</title>
        <authorList>
            <person name="Shieh W.Y."/>
        </authorList>
    </citation>
    <scope>NUCLEOTIDE SEQUENCE [LARGE SCALE GENOMIC DNA]</scope>
    <source>
        <strain evidence="3 4">GTF-13</strain>
    </source>
</reference>
<protein>
    <recommendedName>
        <fullName evidence="1">YcgL domain-containing protein D0544_05460</fullName>
    </recommendedName>
</protein>
<dbReference type="Gene3D" id="3.10.510.20">
    <property type="entry name" value="YcgL domain"/>
    <property type="match status" value="1"/>
</dbReference>
<evidence type="ECO:0000313" key="3">
    <source>
        <dbReference type="EMBL" id="RRJ85452.1"/>
    </source>
</evidence>
<dbReference type="PANTHER" id="PTHR38109:SF1">
    <property type="entry name" value="PROTEIN YCGL"/>
    <property type="match status" value="1"/>
</dbReference>
<organism evidence="3 4">
    <name type="scientific">Aestuariirhabdus litorea</name>
    <dbReference type="NCBI Taxonomy" id="2528527"/>
    <lineage>
        <taxon>Bacteria</taxon>
        <taxon>Pseudomonadati</taxon>
        <taxon>Pseudomonadota</taxon>
        <taxon>Gammaproteobacteria</taxon>
        <taxon>Oceanospirillales</taxon>
        <taxon>Aestuariirhabdaceae</taxon>
        <taxon>Aestuariirhabdus</taxon>
    </lineage>
</organism>
<feature type="domain" description="YcgL" evidence="2">
    <location>
        <begin position="3"/>
        <end position="87"/>
    </location>
</feature>
<reference evidence="3 4" key="1">
    <citation type="submission" date="2018-08" db="EMBL/GenBank/DDBJ databases">
        <authorList>
            <person name="Khan S.A."/>
        </authorList>
    </citation>
    <scope>NUCLEOTIDE SEQUENCE [LARGE SCALE GENOMIC DNA]</scope>
    <source>
        <strain evidence="3 4">GTF-13</strain>
    </source>
</reference>
<keyword evidence="4" id="KW-1185">Reference proteome</keyword>
<evidence type="ECO:0000313" key="4">
    <source>
        <dbReference type="Proteomes" id="UP000280792"/>
    </source>
</evidence>
<dbReference type="PANTHER" id="PTHR38109">
    <property type="entry name" value="PROTEIN YCGL"/>
    <property type="match status" value="1"/>
</dbReference>
<evidence type="ECO:0000256" key="1">
    <source>
        <dbReference type="HAMAP-Rule" id="MF_01866"/>
    </source>
</evidence>
<dbReference type="AlphaFoldDB" id="A0A3P3VRP3"/>
<name>A0A3P3VRP3_9GAMM</name>
<sequence length="97" mass="11241">MKLIASIYKSPKKDEMYLYVEKAKGLTQVPEKLLELFGTPRHVMDLMLREERPLARADVVQVMEGIQAKGFHLQMPPQKDDYLIELPDELLTMNDPL</sequence>
<dbReference type="EMBL" id="QWEZ01000001">
    <property type="protein sequence ID" value="RRJ85452.1"/>
    <property type="molecule type" value="Genomic_DNA"/>
</dbReference>
<comment type="caution">
    <text evidence="3">The sequence shown here is derived from an EMBL/GenBank/DDBJ whole genome shotgun (WGS) entry which is preliminary data.</text>
</comment>
<dbReference type="InterPro" id="IPR038068">
    <property type="entry name" value="YcgL-like_sf"/>
</dbReference>
<dbReference type="Pfam" id="PF05166">
    <property type="entry name" value="YcgL"/>
    <property type="match status" value="1"/>
</dbReference>
<dbReference type="Proteomes" id="UP000280792">
    <property type="component" value="Unassembled WGS sequence"/>
</dbReference>
<evidence type="ECO:0000259" key="2">
    <source>
        <dbReference type="PROSITE" id="PS51648"/>
    </source>
</evidence>
<dbReference type="InterPro" id="IPR027354">
    <property type="entry name" value="YcgL_dom"/>
</dbReference>
<gene>
    <name evidence="3" type="ORF">D0544_05460</name>
</gene>
<dbReference type="HAMAP" id="MF_01866">
    <property type="entry name" value="UPF0745"/>
    <property type="match status" value="1"/>
</dbReference>
<accession>A0A3P3VRP3</accession>
<dbReference type="SUPFAM" id="SSF160191">
    <property type="entry name" value="YcgL-like"/>
    <property type="match status" value="1"/>
</dbReference>